<dbReference type="AlphaFoldDB" id="A0A937A7R7"/>
<evidence type="ECO:0000256" key="8">
    <source>
        <dbReference type="HAMAP-Rule" id="MF_00158"/>
    </source>
</evidence>
<evidence type="ECO:0000256" key="3">
    <source>
        <dbReference type="ARBA" id="ARBA00022598"/>
    </source>
</evidence>
<feature type="active site" description="Proton donor" evidence="8">
    <location>
        <position position="37"/>
    </location>
</feature>
<comment type="similarity">
    <text evidence="2 8">Belongs to the pantothenate synthetase family.</text>
</comment>
<name>A0A937A7R7_9BACT</name>
<dbReference type="GO" id="GO:0015940">
    <property type="term" value="P:pantothenate biosynthetic process"/>
    <property type="evidence" value="ECO:0007669"/>
    <property type="project" value="UniProtKB-UniRule"/>
</dbReference>
<feature type="binding site" evidence="8">
    <location>
        <begin position="30"/>
        <end position="37"/>
    </location>
    <ligand>
        <name>ATP</name>
        <dbReference type="ChEBI" id="CHEBI:30616"/>
    </ligand>
</feature>
<keyword evidence="6 8" id="KW-0067">ATP-binding</keyword>
<sequence>MLVSDNISNIQKVLSKHKRANKTVGFVPTMGALHQGHLSLIKAAKEKCDIVVVSIYVNPTQFNNADDLSAYPRTLKEDIEKITPFDVDVLFTPSDEIMYASKSSININFGDLENVMEGSFRPGHFSGVGIIVTKLFNIVNPDFAFFGQKDFQQLTIIRKMVNEFLFPIEIIAVPIEREPHGLAMSSRNERLSKEDRQEASIFYNTLNRVKELILNNDNVSSSTILKETESIFEKSTAKLEYLEIVSDTDLKPKSSNYKAKDTVLCIAGYIGNVRLIDNMYLIS</sequence>
<feature type="binding site" evidence="8">
    <location>
        <position position="61"/>
    </location>
    <ligand>
        <name>beta-alanine</name>
        <dbReference type="ChEBI" id="CHEBI:57966"/>
    </ligand>
</feature>
<dbReference type="NCBIfam" id="TIGR00018">
    <property type="entry name" value="panC"/>
    <property type="match status" value="1"/>
</dbReference>
<dbReference type="CDD" id="cd00560">
    <property type="entry name" value="PanC"/>
    <property type="match status" value="1"/>
</dbReference>
<dbReference type="InterPro" id="IPR003721">
    <property type="entry name" value="Pantoate_ligase"/>
</dbReference>
<keyword evidence="4 8" id="KW-0566">Pantothenate biosynthesis</keyword>
<evidence type="ECO:0000256" key="4">
    <source>
        <dbReference type="ARBA" id="ARBA00022655"/>
    </source>
</evidence>
<protein>
    <recommendedName>
        <fullName evidence="8">Pantothenate synthetase</fullName>
        <shortName evidence="8">PS</shortName>
        <ecNumber evidence="8">6.3.2.1</ecNumber>
    </recommendedName>
    <alternativeName>
        <fullName evidence="8">Pantoate--beta-alanine ligase</fullName>
    </alternativeName>
    <alternativeName>
        <fullName evidence="8">Pantoate-activating enzyme</fullName>
    </alternativeName>
</protein>
<evidence type="ECO:0000313" key="9">
    <source>
        <dbReference type="EMBL" id="MBL0763916.1"/>
    </source>
</evidence>
<dbReference type="EMBL" id="JAERQG010000001">
    <property type="protein sequence ID" value="MBL0763916.1"/>
    <property type="molecule type" value="Genomic_DNA"/>
</dbReference>
<comment type="function">
    <text evidence="8">Catalyzes the condensation of pantoate with beta-alanine in an ATP-dependent reaction via a pantoyl-adenylate intermediate.</text>
</comment>
<evidence type="ECO:0000313" key="10">
    <source>
        <dbReference type="Proteomes" id="UP000642920"/>
    </source>
</evidence>
<comment type="subcellular location">
    <subcellularLocation>
        <location evidence="8">Cytoplasm</location>
    </subcellularLocation>
</comment>
<comment type="caution">
    <text evidence="9">The sequence shown here is derived from an EMBL/GenBank/DDBJ whole genome shotgun (WGS) entry which is preliminary data.</text>
</comment>
<evidence type="ECO:0000256" key="7">
    <source>
        <dbReference type="ARBA" id="ARBA00048258"/>
    </source>
</evidence>
<dbReference type="SUPFAM" id="SSF52374">
    <property type="entry name" value="Nucleotidylyl transferase"/>
    <property type="match status" value="1"/>
</dbReference>
<organism evidence="9 10">
    <name type="scientific">Marivirga atlantica</name>
    <dbReference type="NCBI Taxonomy" id="1548457"/>
    <lineage>
        <taxon>Bacteria</taxon>
        <taxon>Pseudomonadati</taxon>
        <taxon>Bacteroidota</taxon>
        <taxon>Cytophagia</taxon>
        <taxon>Cytophagales</taxon>
        <taxon>Marivirgaceae</taxon>
        <taxon>Marivirga</taxon>
    </lineage>
</organism>
<comment type="pathway">
    <text evidence="1 8">Cofactor biosynthesis; (R)-pantothenate biosynthesis; (R)-pantothenate from (R)-pantoate and beta-alanine: step 1/1.</text>
</comment>
<keyword evidence="10" id="KW-1185">Reference proteome</keyword>
<feature type="binding site" evidence="8">
    <location>
        <begin position="184"/>
        <end position="187"/>
    </location>
    <ligand>
        <name>ATP</name>
        <dbReference type="ChEBI" id="CHEBI:30616"/>
    </ligand>
</feature>
<feature type="binding site" evidence="8">
    <location>
        <begin position="147"/>
        <end position="150"/>
    </location>
    <ligand>
        <name>ATP</name>
        <dbReference type="ChEBI" id="CHEBI:30616"/>
    </ligand>
</feature>
<comment type="caution">
    <text evidence="8">Lacks conserved residue(s) required for the propagation of feature annotation.</text>
</comment>
<comment type="miscellaneous">
    <text evidence="8">The reaction proceeds by a bi uni uni bi ping pong mechanism.</text>
</comment>
<dbReference type="HAMAP" id="MF_00158">
    <property type="entry name" value="PanC"/>
    <property type="match status" value="1"/>
</dbReference>
<keyword evidence="5 8" id="KW-0547">Nucleotide-binding</keyword>
<dbReference type="InterPro" id="IPR014729">
    <property type="entry name" value="Rossmann-like_a/b/a_fold"/>
</dbReference>
<dbReference type="Gene3D" id="3.30.1300.10">
    <property type="entry name" value="Pantoate-beta-alanine ligase, C-terminal domain"/>
    <property type="match status" value="1"/>
</dbReference>
<proteinExistence type="inferred from homology"/>
<dbReference type="GO" id="GO:0005829">
    <property type="term" value="C:cytosol"/>
    <property type="evidence" value="ECO:0007669"/>
    <property type="project" value="TreeGrafter"/>
</dbReference>
<evidence type="ECO:0000256" key="5">
    <source>
        <dbReference type="ARBA" id="ARBA00022741"/>
    </source>
</evidence>
<dbReference type="Pfam" id="PF02569">
    <property type="entry name" value="Pantoate_ligase"/>
    <property type="match status" value="1"/>
</dbReference>
<dbReference type="FunFam" id="3.40.50.620:FF:000013">
    <property type="entry name" value="Pantothenate synthetase"/>
    <property type="match status" value="1"/>
</dbReference>
<dbReference type="Proteomes" id="UP000642920">
    <property type="component" value="Unassembled WGS sequence"/>
</dbReference>
<dbReference type="Gene3D" id="3.40.50.620">
    <property type="entry name" value="HUPs"/>
    <property type="match status" value="1"/>
</dbReference>
<dbReference type="GO" id="GO:0004592">
    <property type="term" value="F:pantoate-beta-alanine ligase activity"/>
    <property type="evidence" value="ECO:0007669"/>
    <property type="project" value="UniProtKB-UniRule"/>
</dbReference>
<dbReference type="GO" id="GO:0005524">
    <property type="term" value="F:ATP binding"/>
    <property type="evidence" value="ECO:0007669"/>
    <property type="project" value="UniProtKB-KW"/>
</dbReference>
<dbReference type="InterPro" id="IPR004821">
    <property type="entry name" value="Cyt_trans-like"/>
</dbReference>
<accession>A0A937A7R7</accession>
<dbReference type="InterPro" id="IPR042176">
    <property type="entry name" value="Pantoate_ligase_C"/>
</dbReference>
<dbReference type="RefSeq" id="WP_201917003.1">
    <property type="nucleotide sequence ID" value="NZ_JAERQG010000001.1"/>
</dbReference>
<comment type="subunit">
    <text evidence="8">Homodimer.</text>
</comment>
<reference evidence="9" key="1">
    <citation type="submission" date="2021-01" db="EMBL/GenBank/DDBJ databases">
        <title>Marivirga sp. nov., isolated from intertidal surface sediments.</title>
        <authorList>
            <person name="Zhang M."/>
        </authorList>
    </citation>
    <scope>NUCLEOTIDE SEQUENCE</scope>
    <source>
        <strain evidence="9">SM1354</strain>
    </source>
</reference>
<feature type="binding site" evidence="8">
    <location>
        <position position="153"/>
    </location>
    <ligand>
        <name>(R)-pantoate</name>
        <dbReference type="ChEBI" id="CHEBI:15980"/>
    </ligand>
</feature>
<evidence type="ECO:0000256" key="2">
    <source>
        <dbReference type="ARBA" id="ARBA00009256"/>
    </source>
</evidence>
<dbReference type="PANTHER" id="PTHR21299:SF1">
    <property type="entry name" value="PANTOATE--BETA-ALANINE LIGASE"/>
    <property type="match status" value="1"/>
</dbReference>
<evidence type="ECO:0000256" key="1">
    <source>
        <dbReference type="ARBA" id="ARBA00004990"/>
    </source>
</evidence>
<comment type="catalytic activity">
    <reaction evidence="7 8">
        <text>(R)-pantoate + beta-alanine + ATP = (R)-pantothenate + AMP + diphosphate + H(+)</text>
        <dbReference type="Rhea" id="RHEA:10912"/>
        <dbReference type="ChEBI" id="CHEBI:15378"/>
        <dbReference type="ChEBI" id="CHEBI:15980"/>
        <dbReference type="ChEBI" id="CHEBI:29032"/>
        <dbReference type="ChEBI" id="CHEBI:30616"/>
        <dbReference type="ChEBI" id="CHEBI:33019"/>
        <dbReference type="ChEBI" id="CHEBI:57966"/>
        <dbReference type="ChEBI" id="CHEBI:456215"/>
        <dbReference type="EC" id="6.3.2.1"/>
    </reaction>
</comment>
<gene>
    <name evidence="8" type="primary">panC</name>
    <name evidence="9" type="ORF">JKP34_01555</name>
</gene>
<keyword evidence="3 8" id="KW-0436">Ligase</keyword>
<dbReference type="PANTHER" id="PTHR21299">
    <property type="entry name" value="CYTIDYLATE KINASE/PANTOATE-BETA-ALANINE LIGASE"/>
    <property type="match status" value="1"/>
</dbReference>
<evidence type="ECO:0000256" key="6">
    <source>
        <dbReference type="ARBA" id="ARBA00022840"/>
    </source>
</evidence>
<dbReference type="NCBIfam" id="TIGR00125">
    <property type="entry name" value="cyt_tran_rel"/>
    <property type="match status" value="1"/>
</dbReference>
<keyword evidence="8" id="KW-0963">Cytoplasm</keyword>
<dbReference type="EC" id="6.3.2.1" evidence="8"/>
<feature type="binding site" evidence="8">
    <location>
        <position position="61"/>
    </location>
    <ligand>
        <name>(R)-pantoate</name>
        <dbReference type="ChEBI" id="CHEBI:15980"/>
    </ligand>
</feature>